<comment type="caution">
    <text evidence="1">The sequence shown here is derived from an EMBL/GenBank/DDBJ whole genome shotgun (WGS) entry which is preliminary data.</text>
</comment>
<reference evidence="1" key="1">
    <citation type="submission" date="2023-05" db="EMBL/GenBank/DDBJ databases">
        <authorList>
            <person name="Zhang X."/>
        </authorList>
    </citation>
    <scope>NUCLEOTIDE SEQUENCE</scope>
    <source>
        <strain evidence="1">BD1B2-1</strain>
    </source>
</reference>
<dbReference type="Proteomes" id="UP001232063">
    <property type="component" value="Unassembled WGS sequence"/>
</dbReference>
<evidence type="ECO:0000313" key="2">
    <source>
        <dbReference type="Proteomes" id="UP001232063"/>
    </source>
</evidence>
<accession>A0AAE3RCE1</accession>
<protein>
    <submittedName>
        <fullName evidence="1">Uncharacterized protein</fullName>
    </submittedName>
</protein>
<name>A0AAE3RCE1_9BACT</name>
<evidence type="ECO:0000313" key="1">
    <source>
        <dbReference type="EMBL" id="MDJ1505764.1"/>
    </source>
</evidence>
<dbReference type="EMBL" id="JASJOU010000018">
    <property type="protein sequence ID" value="MDJ1505764.1"/>
    <property type="molecule type" value="Genomic_DNA"/>
</dbReference>
<sequence length="54" mass="6281">MRSSLEEKPFQARKGIKLREITLWNNHSSHGLTDGSPFIKMTDPIPVIRMEKMQ</sequence>
<dbReference type="AlphaFoldDB" id="A0AAE3RCE1"/>
<proteinExistence type="predicted"/>
<organism evidence="1 2">
    <name type="scientific">Xanthocytophaga agilis</name>
    <dbReference type="NCBI Taxonomy" id="3048010"/>
    <lineage>
        <taxon>Bacteria</taxon>
        <taxon>Pseudomonadati</taxon>
        <taxon>Bacteroidota</taxon>
        <taxon>Cytophagia</taxon>
        <taxon>Cytophagales</taxon>
        <taxon>Rhodocytophagaceae</taxon>
        <taxon>Xanthocytophaga</taxon>
    </lineage>
</organism>
<keyword evidence="2" id="KW-1185">Reference proteome</keyword>
<gene>
    <name evidence="1" type="ORF">QNI22_34225</name>
</gene>